<dbReference type="EMBL" id="JANBPW010006699">
    <property type="protein sequence ID" value="KAJ1928115.1"/>
    <property type="molecule type" value="Genomic_DNA"/>
</dbReference>
<keyword evidence="2" id="KW-1185">Reference proteome</keyword>
<evidence type="ECO:0000313" key="2">
    <source>
        <dbReference type="Proteomes" id="UP001150603"/>
    </source>
</evidence>
<reference evidence="1" key="1">
    <citation type="submission" date="2022-07" db="EMBL/GenBank/DDBJ databases">
        <title>Phylogenomic reconstructions and comparative analyses of Kickxellomycotina fungi.</title>
        <authorList>
            <person name="Reynolds N.K."/>
            <person name="Stajich J.E."/>
            <person name="Barry K."/>
            <person name="Grigoriev I.V."/>
            <person name="Crous P."/>
            <person name="Smith M.E."/>
        </authorList>
    </citation>
    <scope>NUCLEOTIDE SEQUENCE</scope>
    <source>
        <strain evidence="1">NRRL 5244</strain>
    </source>
</reference>
<comment type="caution">
    <text evidence="1">The sequence shown here is derived from an EMBL/GenBank/DDBJ whole genome shotgun (WGS) entry which is preliminary data.</text>
</comment>
<protein>
    <submittedName>
        <fullName evidence="1">Uncharacterized protein</fullName>
    </submittedName>
</protein>
<proteinExistence type="predicted"/>
<evidence type="ECO:0000313" key="1">
    <source>
        <dbReference type="EMBL" id="KAJ1928115.1"/>
    </source>
</evidence>
<gene>
    <name evidence="1" type="ORF">FBU59_007158</name>
</gene>
<feature type="non-terminal residue" evidence="1">
    <location>
        <position position="1"/>
    </location>
</feature>
<accession>A0ACC1IXT2</accession>
<name>A0ACC1IXT2_9FUNG</name>
<organism evidence="1 2">
    <name type="scientific">Linderina macrospora</name>
    <dbReference type="NCBI Taxonomy" id="4868"/>
    <lineage>
        <taxon>Eukaryota</taxon>
        <taxon>Fungi</taxon>
        <taxon>Fungi incertae sedis</taxon>
        <taxon>Zoopagomycota</taxon>
        <taxon>Kickxellomycotina</taxon>
        <taxon>Kickxellomycetes</taxon>
        <taxon>Kickxellales</taxon>
        <taxon>Kickxellaceae</taxon>
        <taxon>Linderina</taxon>
    </lineage>
</organism>
<sequence>AYEQKSEEIQSELAQILRGTHPVFIDGVERLKVERDRMVEAAEQNHQYLVDLYSRTFQHDRDITEKAYRDEKQAIYDKIAADIEDRRRRLKEEKDSLDISMDFVFDPSARTSSKRNLRKRGAESLGLGEPTGRHTGKRKHNQVFGVQGIPEDDIISDLTAIRRATGVTGPLGNGAGTGKKGKKRQQAGVA</sequence>
<dbReference type="Proteomes" id="UP001150603">
    <property type="component" value="Unassembled WGS sequence"/>
</dbReference>